<dbReference type="PANTHER" id="PTHR30606:SF10">
    <property type="entry name" value="PHOSPHATIDYLINOSITOL MANNOSIDE ACYLTRANSFERASE"/>
    <property type="match status" value="1"/>
</dbReference>
<evidence type="ECO:0000256" key="2">
    <source>
        <dbReference type="ARBA" id="ARBA00022475"/>
    </source>
</evidence>
<dbReference type="RefSeq" id="WP_308358006.1">
    <property type="nucleotide sequence ID" value="NZ_CP129970.2"/>
</dbReference>
<evidence type="ECO:0000256" key="5">
    <source>
        <dbReference type="ARBA" id="ARBA00023136"/>
    </source>
</evidence>
<dbReference type="AlphaFoldDB" id="A0AA51N7P6"/>
<sequence>MKFKYYSLKAIFWLLSIIPFWFYHGFSSLIAFIFIQFKLYRYKVVINNLKIAFPEKSDNEIRKIAHRFYYHFTDLLIESIKAFTISANQIKKRWKINVTSDIQRILDEKRNIAIIMPHYSNWEWGVPSFCMMTDRNQPIGLGIYKPLKNKLMDKIMKDNRSRFPGAKLVPKNDVSKVVNKYKNDHFMLGFAADQAPHNGYSAYWMEFLGKETGVFYGAEKFCKKLDLVPVYAHVKKIGRSKYEVDLEVISENPKETDYGFITEKHMKLLEADIKKEPYLWLWTHKRWKRSKPADYEIVRRKERIKN</sequence>
<keyword evidence="7" id="KW-1133">Transmembrane helix</keyword>
<dbReference type="InterPro" id="IPR004960">
    <property type="entry name" value="LipA_acyltrans"/>
</dbReference>
<evidence type="ECO:0000256" key="7">
    <source>
        <dbReference type="SAM" id="Phobius"/>
    </source>
</evidence>
<dbReference type="CDD" id="cd07984">
    <property type="entry name" value="LPLAT_LABLAT-like"/>
    <property type="match status" value="1"/>
</dbReference>
<dbReference type="PANTHER" id="PTHR30606">
    <property type="entry name" value="LIPID A BIOSYNTHESIS LAUROYL ACYLTRANSFERASE"/>
    <property type="match status" value="1"/>
</dbReference>
<reference evidence="8" key="1">
    <citation type="submission" date="2023-08" db="EMBL/GenBank/DDBJ databases">
        <title>Comparative genomics and taxonomic characterization of three novel marine species of genus Marivirga.</title>
        <authorList>
            <person name="Muhammad N."/>
            <person name="Kim S.-G."/>
        </authorList>
    </citation>
    <scope>NUCLEOTIDE SEQUENCE [LARGE SCALE GENOMIC DNA]</scope>
    <source>
        <strain evidence="8">ABR2-2</strain>
    </source>
</reference>
<protein>
    <submittedName>
        <fullName evidence="8">Lysophospholipid acyltransferase family protein</fullName>
    </submittedName>
</protein>
<keyword evidence="3" id="KW-0997">Cell inner membrane</keyword>
<keyword evidence="6 8" id="KW-0012">Acyltransferase</keyword>
<dbReference type="EMBL" id="CP129970">
    <property type="protein sequence ID" value="WMN07767.1"/>
    <property type="molecule type" value="Genomic_DNA"/>
</dbReference>
<accession>A0AA51N7P6</accession>
<name>A0AA51N7P6_9BACT</name>
<dbReference type="Pfam" id="PF03279">
    <property type="entry name" value="Lip_A_acyltrans"/>
    <property type="match status" value="1"/>
</dbReference>
<evidence type="ECO:0000313" key="9">
    <source>
        <dbReference type="Proteomes" id="UP001244443"/>
    </source>
</evidence>
<proteinExistence type="predicted"/>
<keyword evidence="9" id="KW-1185">Reference proteome</keyword>
<dbReference type="GO" id="GO:0016746">
    <property type="term" value="F:acyltransferase activity"/>
    <property type="evidence" value="ECO:0007669"/>
    <property type="project" value="UniProtKB-KW"/>
</dbReference>
<dbReference type="GO" id="GO:0005886">
    <property type="term" value="C:plasma membrane"/>
    <property type="evidence" value="ECO:0007669"/>
    <property type="project" value="UniProtKB-SubCell"/>
</dbReference>
<keyword evidence="7" id="KW-0812">Transmembrane</keyword>
<dbReference type="Proteomes" id="UP001244443">
    <property type="component" value="Chromosome"/>
</dbReference>
<dbReference type="GO" id="GO:0009247">
    <property type="term" value="P:glycolipid biosynthetic process"/>
    <property type="evidence" value="ECO:0007669"/>
    <property type="project" value="UniProtKB-ARBA"/>
</dbReference>
<feature type="transmembrane region" description="Helical" evidence="7">
    <location>
        <begin position="12"/>
        <end position="35"/>
    </location>
</feature>
<evidence type="ECO:0000256" key="6">
    <source>
        <dbReference type="ARBA" id="ARBA00023315"/>
    </source>
</evidence>
<organism evidence="8 9">
    <name type="scientific">Marivirga arenosa</name>
    <dbReference type="NCBI Taxonomy" id="3059076"/>
    <lineage>
        <taxon>Bacteria</taxon>
        <taxon>Pseudomonadati</taxon>
        <taxon>Bacteroidota</taxon>
        <taxon>Cytophagia</taxon>
        <taxon>Cytophagales</taxon>
        <taxon>Marivirgaceae</taxon>
        <taxon>Marivirga</taxon>
    </lineage>
</organism>
<evidence type="ECO:0000256" key="3">
    <source>
        <dbReference type="ARBA" id="ARBA00022519"/>
    </source>
</evidence>
<keyword evidence="2" id="KW-1003">Cell membrane</keyword>
<keyword evidence="5 7" id="KW-0472">Membrane</keyword>
<comment type="subcellular location">
    <subcellularLocation>
        <location evidence="1">Cell inner membrane</location>
    </subcellularLocation>
</comment>
<keyword evidence="4" id="KW-0808">Transferase</keyword>
<evidence type="ECO:0000256" key="4">
    <source>
        <dbReference type="ARBA" id="ARBA00022679"/>
    </source>
</evidence>
<evidence type="ECO:0000313" key="8">
    <source>
        <dbReference type="EMBL" id="WMN07767.1"/>
    </source>
</evidence>
<evidence type="ECO:0000256" key="1">
    <source>
        <dbReference type="ARBA" id="ARBA00004533"/>
    </source>
</evidence>
<gene>
    <name evidence="8" type="ORF">QYS48_29820</name>
</gene>